<dbReference type="SMART" id="SM00115">
    <property type="entry name" value="CASc"/>
    <property type="match status" value="1"/>
</dbReference>
<dbReference type="PANTHER" id="PTHR47901">
    <property type="entry name" value="CASPASE RECRUITMENT DOMAIN-CONTAINING PROTEIN 18"/>
    <property type="match status" value="1"/>
</dbReference>
<evidence type="ECO:0000313" key="13">
    <source>
        <dbReference type="Proteomes" id="UP000494206"/>
    </source>
</evidence>
<dbReference type="InterPro" id="IPR016129">
    <property type="entry name" value="Caspase_his_AS"/>
</dbReference>
<dbReference type="AlphaFoldDB" id="A0A8S1F2Z5"/>
<dbReference type="GO" id="GO:0006915">
    <property type="term" value="P:apoptotic process"/>
    <property type="evidence" value="ECO:0007669"/>
    <property type="project" value="UniProtKB-KW"/>
</dbReference>
<proteinExistence type="inferred from homology"/>
<protein>
    <recommendedName>
        <fullName evidence="14">Caspase</fullName>
    </recommendedName>
</protein>
<evidence type="ECO:0000256" key="7">
    <source>
        <dbReference type="RuleBase" id="RU003971"/>
    </source>
</evidence>
<dbReference type="PROSITE" id="PS01121">
    <property type="entry name" value="CASPASE_HIS"/>
    <property type="match status" value="1"/>
</dbReference>
<dbReference type="PROSITE" id="PS01122">
    <property type="entry name" value="CASPASE_CYS"/>
    <property type="match status" value="1"/>
</dbReference>
<feature type="domain" description="Caspase family p10" evidence="9">
    <location>
        <begin position="489"/>
        <end position="580"/>
    </location>
</feature>
<dbReference type="InterPro" id="IPR002138">
    <property type="entry name" value="Pept_C14_p10"/>
</dbReference>
<keyword evidence="13" id="KW-1185">Reference proteome</keyword>
<dbReference type="InterPro" id="IPR029030">
    <property type="entry name" value="Caspase-like_dom_sf"/>
</dbReference>
<dbReference type="SUPFAM" id="SSF47986">
    <property type="entry name" value="DEATH domain"/>
    <property type="match status" value="1"/>
</dbReference>
<dbReference type="Pfam" id="PF00656">
    <property type="entry name" value="Peptidase_C14"/>
    <property type="match status" value="1"/>
</dbReference>
<dbReference type="OrthoDB" id="6114029at2759"/>
<keyword evidence="3" id="KW-0053">Apoptosis</keyword>
<keyword evidence="2" id="KW-0645">Protease</keyword>
<reference evidence="12 13" key="1">
    <citation type="submission" date="2020-04" db="EMBL/GenBank/DDBJ databases">
        <authorList>
            <person name="Laetsch R D."/>
            <person name="Stevens L."/>
            <person name="Kumar S."/>
            <person name="Blaxter L. M."/>
        </authorList>
    </citation>
    <scope>NUCLEOTIDE SEQUENCE [LARGE SCALE GENOMIC DNA]</scope>
</reference>
<evidence type="ECO:0000256" key="3">
    <source>
        <dbReference type="ARBA" id="ARBA00022703"/>
    </source>
</evidence>
<dbReference type="InterPro" id="IPR001309">
    <property type="entry name" value="Pept_C14_p20"/>
</dbReference>
<comment type="similarity">
    <text evidence="1 7">Belongs to the peptidase C14A family.</text>
</comment>
<name>A0A8S1F2Z5_9PELO</name>
<dbReference type="EMBL" id="CADEPM010000005">
    <property type="protein sequence ID" value="CAB3406095.1"/>
    <property type="molecule type" value="Genomic_DNA"/>
</dbReference>
<dbReference type="CDD" id="cd00032">
    <property type="entry name" value="CASc"/>
    <property type="match status" value="1"/>
</dbReference>
<keyword evidence="6" id="KW-0865">Zymogen</keyword>
<dbReference type="InterPro" id="IPR015917">
    <property type="entry name" value="Pept_C14A"/>
</dbReference>
<evidence type="ECO:0000259" key="9">
    <source>
        <dbReference type="PROSITE" id="PS50207"/>
    </source>
</evidence>
<evidence type="ECO:0000259" key="11">
    <source>
        <dbReference type="PROSITE" id="PS50209"/>
    </source>
</evidence>
<evidence type="ECO:0000256" key="8">
    <source>
        <dbReference type="SAM" id="MobiDB-lite"/>
    </source>
</evidence>
<evidence type="ECO:0000256" key="6">
    <source>
        <dbReference type="ARBA" id="ARBA00023145"/>
    </source>
</evidence>
<sequence length="586" mass="67092">MMRAERRALLDSNLLSFSKLMKTDAVMDLLVAKKIFNDTVVDNVYSGRTERERRKEVIRAVQRRGDAAYEALYNALNESGQHELAELMKPLVNEALLSSTTTIDDVEMPTLRRNTISPRGSHRISNYSISMDSYDESESHIHEITTRSPRLRHRDLSAVFTGGRVSRPSRSTSMVDTYDVEMIPIQPPSPHRHRRATSPTYSPSRRRIQTARETVPLTPQSYQMSFQEALNRARSRSRPRALQDTDRLNYQACNYFTRGEPKLPAESPTRNYCSVYNLRSSLGRKVQDMHYVFQEESMNYVDAPFIERIFDRETMYPNFTNPRGLCLIINNEHFEQMPSRNGTKTDKENISNLFRCMGYTIVTRDNLSARELLQEVHNFAKDPMHRRCSSAIIVILSHGEENQIIGVDDQTVSTHDLLDLLSASKAPNLANKPKLIFVQACRGERRDTGFPVIDSTDGIPALLRRNAYDKGDGPLFNFLGCVRPQAQPTYRKKPEQADILVAYATTAQYVSWRNSVRGSWFIQAICEVFAQHARNMDIIEMLTEVNKKVACGFQTSQGSTTLKQMPELTSRLVKKFYFWPCRASSV</sequence>
<dbReference type="GO" id="GO:0006508">
    <property type="term" value="P:proteolysis"/>
    <property type="evidence" value="ECO:0007669"/>
    <property type="project" value="UniProtKB-KW"/>
</dbReference>
<dbReference type="InterPro" id="IPR011600">
    <property type="entry name" value="Pept_C14_caspase"/>
</dbReference>
<evidence type="ECO:0000259" key="10">
    <source>
        <dbReference type="PROSITE" id="PS50208"/>
    </source>
</evidence>
<dbReference type="InterPro" id="IPR002398">
    <property type="entry name" value="Pept_C14"/>
</dbReference>
<dbReference type="Proteomes" id="UP000494206">
    <property type="component" value="Unassembled WGS sequence"/>
</dbReference>
<dbReference type="PROSITE" id="PS50209">
    <property type="entry name" value="CARD"/>
    <property type="match status" value="1"/>
</dbReference>
<feature type="domain" description="Caspase family p20" evidence="10">
    <location>
        <begin position="322"/>
        <end position="445"/>
    </location>
</feature>
<feature type="domain" description="CARD" evidence="11">
    <location>
        <begin position="1"/>
        <end position="91"/>
    </location>
</feature>
<dbReference type="InterPro" id="IPR033139">
    <property type="entry name" value="Caspase_cys_AS"/>
</dbReference>
<gene>
    <name evidence="12" type="ORF">CBOVIS_LOCUS8214</name>
</gene>
<comment type="caution">
    <text evidence="12">The sequence shown here is derived from an EMBL/GenBank/DDBJ whole genome shotgun (WGS) entry which is preliminary data.</text>
</comment>
<dbReference type="Gene3D" id="3.40.50.1460">
    <property type="match status" value="1"/>
</dbReference>
<dbReference type="InterPro" id="IPR011029">
    <property type="entry name" value="DEATH-like_dom_sf"/>
</dbReference>
<dbReference type="PROSITE" id="PS50207">
    <property type="entry name" value="CASPASE_P10"/>
    <property type="match status" value="1"/>
</dbReference>
<evidence type="ECO:0000313" key="12">
    <source>
        <dbReference type="EMBL" id="CAB3406095.1"/>
    </source>
</evidence>
<organism evidence="12 13">
    <name type="scientific">Caenorhabditis bovis</name>
    <dbReference type="NCBI Taxonomy" id="2654633"/>
    <lineage>
        <taxon>Eukaryota</taxon>
        <taxon>Metazoa</taxon>
        <taxon>Ecdysozoa</taxon>
        <taxon>Nematoda</taxon>
        <taxon>Chromadorea</taxon>
        <taxon>Rhabditida</taxon>
        <taxon>Rhabditina</taxon>
        <taxon>Rhabditomorpha</taxon>
        <taxon>Rhabditoidea</taxon>
        <taxon>Rhabditidae</taxon>
        <taxon>Peloderinae</taxon>
        <taxon>Caenorhabditis</taxon>
    </lineage>
</organism>
<evidence type="ECO:0000256" key="5">
    <source>
        <dbReference type="ARBA" id="ARBA00022807"/>
    </source>
</evidence>
<feature type="region of interest" description="Disordered" evidence="8">
    <location>
        <begin position="183"/>
        <end position="206"/>
    </location>
</feature>
<dbReference type="PANTHER" id="PTHR47901:SF8">
    <property type="entry name" value="CASPASE-3"/>
    <property type="match status" value="1"/>
</dbReference>
<evidence type="ECO:0000256" key="1">
    <source>
        <dbReference type="ARBA" id="ARBA00010134"/>
    </source>
</evidence>
<dbReference type="CDD" id="cd01671">
    <property type="entry name" value="CARD"/>
    <property type="match status" value="1"/>
</dbReference>
<evidence type="ECO:0008006" key="14">
    <source>
        <dbReference type="Google" id="ProtNLM"/>
    </source>
</evidence>
<dbReference type="PRINTS" id="PR00376">
    <property type="entry name" value="IL1BCENZYME"/>
</dbReference>
<dbReference type="GO" id="GO:0042981">
    <property type="term" value="P:regulation of apoptotic process"/>
    <property type="evidence" value="ECO:0007669"/>
    <property type="project" value="InterPro"/>
</dbReference>
<evidence type="ECO:0000256" key="2">
    <source>
        <dbReference type="ARBA" id="ARBA00022670"/>
    </source>
</evidence>
<dbReference type="Pfam" id="PF00619">
    <property type="entry name" value="CARD"/>
    <property type="match status" value="1"/>
</dbReference>
<dbReference type="Gene3D" id="1.10.533.10">
    <property type="entry name" value="Death Domain, Fas"/>
    <property type="match status" value="1"/>
</dbReference>
<keyword evidence="4" id="KW-0378">Hydrolase</keyword>
<evidence type="ECO:0000256" key="4">
    <source>
        <dbReference type="ARBA" id="ARBA00022801"/>
    </source>
</evidence>
<dbReference type="GO" id="GO:0004197">
    <property type="term" value="F:cysteine-type endopeptidase activity"/>
    <property type="evidence" value="ECO:0007669"/>
    <property type="project" value="InterPro"/>
</dbReference>
<keyword evidence="5" id="KW-0788">Thiol protease</keyword>
<dbReference type="InterPro" id="IPR001315">
    <property type="entry name" value="CARD"/>
</dbReference>
<dbReference type="PROSITE" id="PS50208">
    <property type="entry name" value="CASPASE_P20"/>
    <property type="match status" value="1"/>
</dbReference>
<accession>A0A8S1F2Z5</accession>
<dbReference type="SUPFAM" id="SSF52129">
    <property type="entry name" value="Caspase-like"/>
    <property type="match status" value="1"/>
</dbReference>
<dbReference type="SMART" id="SM00114">
    <property type="entry name" value="CARD"/>
    <property type="match status" value="1"/>
</dbReference>